<dbReference type="Proteomes" id="UP000186513">
    <property type="component" value="Unassembled WGS sequence"/>
</dbReference>
<name>A0A1K2H853_9NEIS</name>
<organism evidence="3 4">
    <name type="scientific">Chitinimonas taiwanensis DSM 18899</name>
    <dbReference type="NCBI Taxonomy" id="1121279"/>
    <lineage>
        <taxon>Bacteria</taxon>
        <taxon>Pseudomonadati</taxon>
        <taxon>Pseudomonadota</taxon>
        <taxon>Betaproteobacteria</taxon>
        <taxon>Neisseriales</taxon>
        <taxon>Chitinibacteraceae</taxon>
        <taxon>Chitinimonas</taxon>
    </lineage>
</organism>
<protein>
    <submittedName>
        <fullName evidence="3">Heavy-metal resistance</fullName>
    </submittedName>
</protein>
<dbReference type="InterPro" id="IPR025961">
    <property type="entry name" value="Metal_resist"/>
</dbReference>
<dbReference type="Pfam" id="PF13801">
    <property type="entry name" value="Metal_resist"/>
    <property type="match status" value="1"/>
</dbReference>
<dbReference type="Gene3D" id="1.20.120.1490">
    <property type="match status" value="1"/>
</dbReference>
<proteinExistence type="predicted"/>
<evidence type="ECO:0000256" key="2">
    <source>
        <dbReference type="SAM" id="SignalP"/>
    </source>
</evidence>
<dbReference type="EMBL" id="FPKR01000002">
    <property type="protein sequence ID" value="SFZ72819.1"/>
    <property type="molecule type" value="Genomic_DNA"/>
</dbReference>
<reference evidence="3 4" key="1">
    <citation type="submission" date="2016-11" db="EMBL/GenBank/DDBJ databases">
        <authorList>
            <person name="Jaros S."/>
            <person name="Januszkiewicz K."/>
            <person name="Wedrychowicz H."/>
        </authorList>
    </citation>
    <scope>NUCLEOTIDE SEQUENCE [LARGE SCALE GENOMIC DNA]</scope>
    <source>
        <strain evidence="3 4">DSM 18899</strain>
    </source>
</reference>
<dbReference type="RefSeq" id="WP_175545545.1">
    <property type="nucleotide sequence ID" value="NZ_FPKR01000002.1"/>
</dbReference>
<feature type="region of interest" description="Disordered" evidence="1">
    <location>
        <begin position="22"/>
        <end position="45"/>
    </location>
</feature>
<evidence type="ECO:0000256" key="1">
    <source>
        <dbReference type="SAM" id="MobiDB-lite"/>
    </source>
</evidence>
<gene>
    <name evidence="3" type="ORF">SAMN02745887_00726</name>
</gene>
<sequence>MNRLSRFAAVGLIALMVGAQAADTPPEPPMHGKHPHRADGALGHGPLQMLNRHKAELKLSAAQEKQWLAAEAASQAASQARRDAHAKLRESLAAEREKEVLDLAKIDQLIEQQREQAQAQQRAAHEQWLAVYASLSQEQKRLASQHIKQGMARMDKRMARKHRHHDGPPPGAPMH</sequence>
<dbReference type="AlphaFoldDB" id="A0A1K2H853"/>
<evidence type="ECO:0000313" key="4">
    <source>
        <dbReference type="Proteomes" id="UP000186513"/>
    </source>
</evidence>
<keyword evidence="4" id="KW-1185">Reference proteome</keyword>
<evidence type="ECO:0000313" key="3">
    <source>
        <dbReference type="EMBL" id="SFZ72819.1"/>
    </source>
</evidence>
<accession>A0A1K2H853</accession>
<keyword evidence="2" id="KW-0732">Signal</keyword>
<feature type="region of interest" description="Disordered" evidence="1">
    <location>
        <begin position="141"/>
        <end position="175"/>
    </location>
</feature>
<feature type="chain" id="PRO_5009678426" evidence="2">
    <location>
        <begin position="22"/>
        <end position="175"/>
    </location>
</feature>
<feature type="signal peptide" evidence="2">
    <location>
        <begin position="1"/>
        <end position="21"/>
    </location>
</feature>
<dbReference type="STRING" id="1121279.SAMN02745887_00726"/>